<dbReference type="SUPFAM" id="SSF46785">
    <property type="entry name" value="Winged helix' DNA-binding domain"/>
    <property type="match status" value="1"/>
</dbReference>
<evidence type="ECO:0000259" key="5">
    <source>
        <dbReference type="PROSITE" id="PS50931"/>
    </source>
</evidence>
<dbReference type="EMBL" id="ATDT01000010">
    <property type="protein sequence ID" value="EPF17895.1"/>
    <property type="molecule type" value="Genomic_DNA"/>
</dbReference>
<evidence type="ECO:0000256" key="3">
    <source>
        <dbReference type="ARBA" id="ARBA00023125"/>
    </source>
</evidence>
<dbReference type="STRING" id="566551.HMPREF0201_01879"/>
<dbReference type="PANTHER" id="PTHR30537:SF26">
    <property type="entry name" value="GLYCINE CLEAVAGE SYSTEM TRANSCRIPTIONAL ACTIVATOR"/>
    <property type="match status" value="1"/>
</dbReference>
<evidence type="ECO:0000256" key="2">
    <source>
        <dbReference type="ARBA" id="ARBA00023015"/>
    </source>
</evidence>
<gene>
    <name evidence="6" type="ORF">HMPREF0201_01879</name>
</gene>
<dbReference type="GO" id="GO:0003700">
    <property type="term" value="F:DNA-binding transcription factor activity"/>
    <property type="evidence" value="ECO:0007669"/>
    <property type="project" value="InterPro"/>
</dbReference>
<protein>
    <submittedName>
        <fullName evidence="6">Putative HTH-type transcriptional activator AmpR</fullName>
    </submittedName>
</protein>
<dbReference type="Pfam" id="PF03466">
    <property type="entry name" value="LysR_substrate"/>
    <property type="match status" value="1"/>
</dbReference>
<dbReference type="InterPro" id="IPR005119">
    <property type="entry name" value="LysR_subst-bd"/>
</dbReference>
<dbReference type="InterPro" id="IPR036390">
    <property type="entry name" value="WH_DNA-bd_sf"/>
</dbReference>
<evidence type="ECO:0000256" key="1">
    <source>
        <dbReference type="ARBA" id="ARBA00009437"/>
    </source>
</evidence>
<organism evidence="6 7">
    <name type="scientific">Cedecea davisae DSM 4568</name>
    <dbReference type="NCBI Taxonomy" id="566551"/>
    <lineage>
        <taxon>Bacteria</taxon>
        <taxon>Pseudomonadati</taxon>
        <taxon>Pseudomonadota</taxon>
        <taxon>Gammaproteobacteria</taxon>
        <taxon>Enterobacterales</taxon>
        <taxon>Enterobacteriaceae</taxon>
        <taxon>Cedecea</taxon>
    </lineage>
</organism>
<dbReference type="Pfam" id="PF00126">
    <property type="entry name" value="HTH_1"/>
    <property type="match status" value="1"/>
</dbReference>
<accession>S3IY52</accession>
<dbReference type="InterPro" id="IPR058163">
    <property type="entry name" value="LysR-type_TF_proteobact-type"/>
</dbReference>
<dbReference type="HOGENOM" id="CLU_039613_37_0_6"/>
<dbReference type="Gene3D" id="3.40.190.10">
    <property type="entry name" value="Periplasmic binding protein-like II"/>
    <property type="match status" value="2"/>
</dbReference>
<dbReference type="InterPro" id="IPR000847">
    <property type="entry name" value="LysR_HTH_N"/>
</dbReference>
<dbReference type="Proteomes" id="UP000014585">
    <property type="component" value="Unassembled WGS sequence"/>
</dbReference>
<dbReference type="Gene3D" id="1.10.10.10">
    <property type="entry name" value="Winged helix-like DNA-binding domain superfamily/Winged helix DNA-binding domain"/>
    <property type="match status" value="1"/>
</dbReference>
<comment type="similarity">
    <text evidence="1">Belongs to the LysR transcriptional regulatory family.</text>
</comment>
<dbReference type="FunFam" id="1.10.10.10:FF:000001">
    <property type="entry name" value="LysR family transcriptional regulator"/>
    <property type="match status" value="1"/>
</dbReference>
<comment type="caution">
    <text evidence="6">The sequence shown here is derived from an EMBL/GenBank/DDBJ whole genome shotgun (WGS) entry which is preliminary data.</text>
</comment>
<name>S3IY52_9ENTR</name>
<sequence>MAIAAPEQYAICITIQSGCDCHDNRIVVIIAMQKMHSSTESIMTRRNFPLNTLDAFLVTARHLNLTRAAKELCLTQGAVSRKIAALEQWLGFALFERHARGLRLTPQGSALLPELQSAFNNLLDVADRACHKPEIIRLKAPTCAMRWLVPKLIQLEQRMPELQVALTTTVEHGVNFKNEPFDAAIVFGQSAKTGTLLFEEALTPVVSQSLLPKEDSGWERLTFLHPTRDRTDWSLWQTGFSAPWQAMSKNQHFDTMDLAISAAIQGFGIAIADETLVAEDIRTGRLVRPFDRSVKTGAGYRLAVKPGSEHAAGLEAFCHELLSQG</sequence>
<dbReference type="AlphaFoldDB" id="S3IY52"/>
<proteinExistence type="inferred from homology"/>
<evidence type="ECO:0000256" key="4">
    <source>
        <dbReference type="ARBA" id="ARBA00023163"/>
    </source>
</evidence>
<feature type="domain" description="HTH lysR-type" evidence="5">
    <location>
        <begin position="48"/>
        <end position="105"/>
    </location>
</feature>
<keyword evidence="3" id="KW-0238">DNA-binding</keyword>
<dbReference type="SUPFAM" id="SSF53850">
    <property type="entry name" value="Periplasmic binding protein-like II"/>
    <property type="match status" value="1"/>
</dbReference>
<keyword evidence="4" id="KW-0804">Transcription</keyword>
<keyword evidence="2" id="KW-0805">Transcription regulation</keyword>
<evidence type="ECO:0000313" key="7">
    <source>
        <dbReference type="Proteomes" id="UP000014585"/>
    </source>
</evidence>
<dbReference type="GO" id="GO:0006351">
    <property type="term" value="P:DNA-templated transcription"/>
    <property type="evidence" value="ECO:0007669"/>
    <property type="project" value="TreeGrafter"/>
</dbReference>
<dbReference type="PATRIC" id="fig|566551.4.peg.1729"/>
<reference evidence="6 7" key="1">
    <citation type="submission" date="2013-04" db="EMBL/GenBank/DDBJ databases">
        <authorList>
            <person name="Weinstock G."/>
            <person name="Sodergren E."/>
            <person name="Lobos E.A."/>
            <person name="Fulton L."/>
            <person name="Fulton R."/>
            <person name="Courtney L."/>
            <person name="Fronick C."/>
            <person name="O'Laughlin M."/>
            <person name="Godfrey J."/>
            <person name="Wilson R.M."/>
            <person name="Miner T."/>
            <person name="Farmer C."/>
            <person name="Delehaunty K."/>
            <person name="Cordes M."/>
            <person name="Minx P."/>
            <person name="Tomlinson C."/>
            <person name="Chen J."/>
            <person name="Wollam A."/>
            <person name="Pepin K.H."/>
            <person name="Palsikar V.B."/>
            <person name="Zhang X."/>
            <person name="Suruliraj S."/>
            <person name="Perna N.T."/>
            <person name="Plunkett G."/>
            <person name="Warren W."/>
            <person name="Mitreva M."/>
            <person name="Mardis E.R."/>
            <person name="Wilson R.K."/>
        </authorList>
    </citation>
    <scope>NUCLEOTIDE SEQUENCE [LARGE SCALE GENOMIC DNA]</scope>
    <source>
        <strain evidence="6 7">DSM 4568</strain>
    </source>
</reference>
<evidence type="ECO:0000313" key="6">
    <source>
        <dbReference type="EMBL" id="EPF17895.1"/>
    </source>
</evidence>
<dbReference type="PROSITE" id="PS50931">
    <property type="entry name" value="HTH_LYSR"/>
    <property type="match status" value="1"/>
</dbReference>
<dbReference type="GO" id="GO:0043565">
    <property type="term" value="F:sequence-specific DNA binding"/>
    <property type="evidence" value="ECO:0007669"/>
    <property type="project" value="TreeGrafter"/>
</dbReference>
<dbReference type="InterPro" id="IPR036388">
    <property type="entry name" value="WH-like_DNA-bd_sf"/>
</dbReference>
<dbReference type="PRINTS" id="PR00039">
    <property type="entry name" value="HTHLYSR"/>
</dbReference>
<dbReference type="PANTHER" id="PTHR30537">
    <property type="entry name" value="HTH-TYPE TRANSCRIPTIONAL REGULATOR"/>
    <property type="match status" value="1"/>
</dbReference>